<dbReference type="Proteomes" id="UP000193978">
    <property type="component" value="Chromosome"/>
</dbReference>
<evidence type="ECO:0000256" key="6">
    <source>
        <dbReference type="ARBA" id="ARBA00038306"/>
    </source>
</evidence>
<dbReference type="InterPro" id="IPR027385">
    <property type="entry name" value="Beta-barrel_OMP"/>
</dbReference>
<dbReference type="InterPro" id="IPR038673">
    <property type="entry name" value="OprB_sf"/>
</dbReference>
<reference evidence="10 11" key="1">
    <citation type="submission" date="2017-02" db="EMBL/GenBank/DDBJ databases">
        <authorList>
            <person name="Peterson S.W."/>
        </authorList>
    </citation>
    <scope>NUCLEOTIDE SEQUENCE [LARGE SCALE GENOMIC DNA]</scope>
    <source>
        <strain evidence="10 11">S285</strain>
    </source>
</reference>
<name>A0A1W6N1I7_9HYPH</name>
<dbReference type="SUPFAM" id="SSF56925">
    <property type="entry name" value="OMPA-like"/>
    <property type="match status" value="1"/>
</dbReference>
<proteinExistence type="inferred from homology"/>
<comment type="similarity">
    <text evidence="2 7">Belongs to the OprB family.</text>
</comment>
<sequence length="687" mass="74307">MALALAASLISSAHAADLPSKKGAEETPGPADPWNGFYFGGHMGFAGGKSNWSGPDIWNASGLAKQIDTFTEAGSFLGGFQGGYNLLLPSHVLLGVEGDFTFPADPDVFGQSTGVTANFNSLSLGPATYMESIQAAMSLRGRVGYVFDNNWLLYATGGAAWTRNSQTLTPALTGTTDNPFFWRHGWTVGGGVEIPLIPNWTARLEYLYSYYGTKPVNFLANGETFRSDFAPQVLRFSLNYHFGETLPVPALAGFSAQPPSAWTLTDGDRVNFHAQITEVAQGYPKLRAAWDGPNSLSRVGDLRQTSDVTLYGGLRLWQGAELWINPEIDQGFGLGNTHGAAGFPSGESYKLGYAFPYVRVQRAILRQQIDLGGEKQKVEADINQFANEITENRLVFTAGKFCVVDIFDTNKYANNPKTDFLNWALINAGTFDYAGDAWGYTYGAAAEWYQGRFAARAGIFDLSATPQGAALNASSYGLDPNLSQFQVVGELEERHELFGQPGKLKVTGYLSRGRAGSFQDAVNINAGTGIDPSLALALDRRFRNRPGVSLNLEQQINDRVGFFARAGYADGGVEPWDFADIDRTAQAGVSILGKDWGRPDDTVGFAVVVNGLANSHEAYFAAGGLGILIGDGALPSYRLEKIVESYYNYALTPNIKIGLDYQAIVDPAYDGARGPANILAARLHWQF</sequence>
<dbReference type="Pfam" id="PF04966">
    <property type="entry name" value="OprB"/>
    <property type="match status" value="1"/>
</dbReference>
<keyword evidence="3 8" id="KW-0732">Signal</keyword>
<comment type="similarity">
    <text evidence="6">Belongs to the Omp25/RopB family.</text>
</comment>
<evidence type="ECO:0000259" key="9">
    <source>
        <dbReference type="Pfam" id="PF13505"/>
    </source>
</evidence>
<dbReference type="GO" id="GO:0008643">
    <property type="term" value="P:carbohydrate transport"/>
    <property type="evidence" value="ECO:0007669"/>
    <property type="project" value="InterPro"/>
</dbReference>
<dbReference type="STRING" id="655015.B1812_16090"/>
<dbReference type="GO" id="GO:0015288">
    <property type="term" value="F:porin activity"/>
    <property type="evidence" value="ECO:0007669"/>
    <property type="project" value="InterPro"/>
</dbReference>
<dbReference type="InterPro" id="IPR051692">
    <property type="entry name" value="OMP-like"/>
</dbReference>
<keyword evidence="4" id="KW-0472">Membrane</keyword>
<protein>
    <recommendedName>
        <fullName evidence="9">Outer membrane protein beta-barrel domain-containing protein</fullName>
    </recommendedName>
</protein>
<keyword evidence="5" id="KW-0998">Cell outer membrane</keyword>
<dbReference type="EMBL" id="CP019948">
    <property type="protein sequence ID" value="ARN83714.1"/>
    <property type="molecule type" value="Genomic_DNA"/>
</dbReference>
<dbReference type="InterPro" id="IPR007049">
    <property type="entry name" value="Carb-sel_porin_OprB"/>
</dbReference>
<evidence type="ECO:0000256" key="7">
    <source>
        <dbReference type="RuleBase" id="RU363072"/>
    </source>
</evidence>
<dbReference type="PANTHER" id="PTHR34001:SF3">
    <property type="entry name" value="BLL7405 PROTEIN"/>
    <property type="match status" value="1"/>
</dbReference>
<dbReference type="InterPro" id="IPR011250">
    <property type="entry name" value="OMP/PagP_B-barrel"/>
</dbReference>
<dbReference type="Gene3D" id="2.40.160.20">
    <property type="match status" value="1"/>
</dbReference>
<feature type="chain" id="PRO_5012461758" description="Outer membrane protein beta-barrel domain-containing protein" evidence="8">
    <location>
        <begin position="16"/>
        <end position="687"/>
    </location>
</feature>
<evidence type="ECO:0000256" key="3">
    <source>
        <dbReference type="ARBA" id="ARBA00022729"/>
    </source>
</evidence>
<accession>A0A1W6N1I7</accession>
<dbReference type="KEGG" id="mbry:B1812_16090"/>
<feature type="domain" description="Outer membrane protein beta-barrel" evidence="9">
    <location>
        <begin position="4"/>
        <end position="242"/>
    </location>
</feature>
<feature type="signal peptide" evidence="8">
    <location>
        <begin position="1"/>
        <end position="15"/>
    </location>
</feature>
<evidence type="ECO:0000313" key="11">
    <source>
        <dbReference type="Proteomes" id="UP000193978"/>
    </source>
</evidence>
<evidence type="ECO:0000256" key="2">
    <source>
        <dbReference type="ARBA" id="ARBA00008769"/>
    </source>
</evidence>
<evidence type="ECO:0000256" key="4">
    <source>
        <dbReference type="ARBA" id="ARBA00023136"/>
    </source>
</evidence>
<dbReference type="Pfam" id="PF13505">
    <property type="entry name" value="OMP_b-brl"/>
    <property type="match status" value="1"/>
</dbReference>
<evidence type="ECO:0000313" key="10">
    <source>
        <dbReference type="EMBL" id="ARN83714.1"/>
    </source>
</evidence>
<evidence type="ECO:0000256" key="1">
    <source>
        <dbReference type="ARBA" id="ARBA00004442"/>
    </source>
</evidence>
<gene>
    <name evidence="10" type="ORF">B1812_16090</name>
</gene>
<dbReference type="AlphaFoldDB" id="A0A1W6N1I7"/>
<dbReference type="PANTHER" id="PTHR34001">
    <property type="entry name" value="BLL7405 PROTEIN"/>
    <property type="match status" value="1"/>
</dbReference>
<organism evidence="10 11">
    <name type="scientific">Methylocystis bryophila</name>
    <dbReference type="NCBI Taxonomy" id="655015"/>
    <lineage>
        <taxon>Bacteria</taxon>
        <taxon>Pseudomonadati</taxon>
        <taxon>Pseudomonadota</taxon>
        <taxon>Alphaproteobacteria</taxon>
        <taxon>Hyphomicrobiales</taxon>
        <taxon>Methylocystaceae</taxon>
        <taxon>Methylocystis</taxon>
    </lineage>
</organism>
<comment type="subcellular location">
    <subcellularLocation>
        <location evidence="1">Cell outer membrane</location>
    </subcellularLocation>
</comment>
<evidence type="ECO:0000256" key="5">
    <source>
        <dbReference type="ARBA" id="ARBA00023237"/>
    </source>
</evidence>
<keyword evidence="11" id="KW-1185">Reference proteome</keyword>
<dbReference type="GO" id="GO:0009279">
    <property type="term" value="C:cell outer membrane"/>
    <property type="evidence" value="ECO:0007669"/>
    <property type="project" value="UniProtKB-SubCell"/>
</dbReference>
<evidence type="ECO:0000256" key="8">
    <source>
        <dbReference type="SAM" id="SignalP"/>
    </source>
</evidence>
<dbReference type="Gene3D" id="2.40.160.180">
    <property type="entry name" value="Carbohydrate-selective porin OprB"/>
    <property type="match status" value="1"/>
</dbReference>